<feature type="transmembrane region" description="Helical" evidence="1">
    <location>
        <begin position="6"/>
        <end position="26"/>
    </location>
</feature>
<sequence>MILGYLLLLFPLMLLISCAVYIPYNLYRRRRYGRRPFIRHLGIVLWLVTIISLASITLFLYGGMSPSQTGFHALNLKPFHWLSSIPITGLRNAIMQYVLNIMMFIPLGFFLPVVFYGKLNFFKTAGISFLVTFGIETIQYFIGRSSDIDDIIANLIGGILGYLIFKLCSMLFSSFSFWKKLCGQEY</sequence>
<keyword evidence="1" id="KW-1133">Transmembrane helix</keyword>
<reference evidence="3" key="1">
    <citation type="journal article" date="2021" name="PeerJ">
        <title>Extensive microbial diversity within the chicken gut microbiome revealed by metagenomics and culture.</title>
        <authorList>
            <person name="Gilroy R."/>
            <person name="Ravi A."/>
            <person name="Getino M."/>
            <person name="Pursley I."/>
            <person name="Horton D.L."/>
            <person name="Alikhan N.F."/>
            <person name="Baker D."/>
            <person name="Gharbi K."/>
            <person name="Hall N."/>
            <person name="Watson M."/>
            <person name="Adriaenssens E.M."/>
            <person name="Foster-Nyarko E."/>
            <person name="Jarju S."/>
            <person name="Secka A."/>
            <person name="Antonio M."/>
            <person name="Oren A."/>
            <person name="Chaudhuri R.R."/>
            <person name="La Ragione R."/>
            <person name="Hildebrand F."/>
            <person name="Pallen M.J."/>
        </authorList>
    </citation>
    <scope>NUCLEOTIDE SEQUENCE</scope>
    <source>
        <strain evidence="3">CHK192-9172</strain>
    </source>
</reference>
<feature type="transmembrane region" description="Helical" evidence="1">
    <location>
        <begin position="38"/>
        <end position="61"/>
    </location>
</feature>
<accession>A0A9D2IH46</accession>
<dbReference type="InterPro" id="IPR053150">
    <property type="entry name" value="Teicoplanin_resist-assoc"/>
</dbReference>
<evidence type="ECO:0000313" key="3">
    <source>
        <dbReference type="EMBL" id="HIZ08381.1"/>
    </source>
</evidence>
<dbReference type="Proteomes" id="UP000824024">
    <property type="component" value="Unassembled WGS sequence"/>
</dbReference>
<reference evidence="3" key="2">
    <citation type="submission" date="2021-04" db="EMBL/GenBank/DDBJ databases">
        <authorList>
            <person name="Gilroy R."/>
        </authorList>
    </citation>
    <scope>NUCLEOTIDE SEQUENCE</scope>
    <source>
        <strain evidence="3">CHK192-9172</strain>
    </source>
</reference>
<evidence type="ECO:0000259" key="2">
    <source>
        <dbReference type="Pfam" id="PF04892"/>
    </source>
</evidence>
<organism evidence="3 4">
    <name type="scientific">Candidatus Eubacterium avistercoris</name>
    <dbReference type="NCBI Taxonomy" id="2838567"/>
    <lineage>
        <taxon>Bacteria</taxon>
        <taxon>Bacillati</taxon>
        <taxon>Bacillota</taxon>
        <taxon>Clostridia</taxon>
        <taxon>Eubacteriales</taxon>
        <taxon>Eubacteriaceae</taxon>
        <taxon>Eubacterium</taxon>
    </lineage>
</organism>
<dbReference type="PANTHER" id="PTHR36834">
    <property type="entry name" value="MEMBRANE PROTEIN-RELATED"/>
    <property type="match status" value="1"/>
</dbReference>
<dbReference type="AlphaFoldDB" id="A0A9D2IH46"/>
<evidence type="ECO:0000256" key="1">
    <source>
        <dbReference type="SAM" id="Phobius"/>
    </source>
</evidence>
<proteinExistence type="predicted"/>
<dbReference type="Pfam" id="PF04892">
    <property type="entry name" value="VanZ"/>
    <property type="match status" value="1"/>
</dbReference>
<dbReference type="PANTHER" id="PTHR36834:SF1">
    <property type="entry name" value="INTEGRAL MEMBRANE PROTEIN"/>
    <property type="match status" value="1"/>
</dbReference>
<feature type="transmembrane region" description="Helical" evidence="1">
    <location>
        <begin position="94"/>
        <end position="117"/>
    </location>
</feature>
<feature type="domain" description="VanZ-like" evidence="2">
    <location>
        <begin position="47"/>
        <end position="168"/>
    </location>
</feature>
<feature type="transmembrane region" description="Helical" evidence="1">
    <location>
        <begin position="155"/>
        <end position="178"/>
    </location>
</feature>
<name>A0A9D2IH46_9FIRM</name>
<evidence type="ECO:0000313" key="4">
    <source>
        <dbReference type="Proteomes" id="UP000824024"/>
    </source>
</evidence>
<keyword evidence="1" id="KW-0472">Membrane</keyword>
<keyword evidence="1" id="KW-0812">Transmembrane</keyword>
<gene>
    <name evidence="3" type="ORF">IAA08_10670</name>
</gene>
<comment type="caution">
    <text evidence="3">The sequence shown here is derived from an EMBL/GenBank/DDBJ whole genome shotgun (WGS) entry which is preliminary data.</text>
</comment>
<feature type="transmembrane region" description="Helical" evidence="1">
    <location>
        <begin position="124"/>
        <end position="143"/>
    </location>
</feature>
<dbReference type="InterPro" id="IPR006976">
    <property type="entry name" value="VanZ-like"/>
</dbReference>
<protein>
    <submittedName>
        <fullName evidence="3">VanZ family protein</fullName>
    </submittedName>
</protein>
<dbReference type="EMBL" id="DXCH01000285">
    <property type="protein sequence ID" value="HIZ08381.1"/>
    <property type="molecule type" value="Genomic_DNA"/>
</dbReference>